<comment type="caution">
    <text evidence="2">The sequence shown here is derived from an EMBL/GenBank/DDBJ whole genome shotgun (WGS) entry which is preliminary data.</text>
</comment>
<keyword evidence="3" id="KW-1185">Reference proteome</keyword>
<dbReference type="InterPro" id="IPR029058">
    <property type="entry name" value="AB_hydrolase_fold"/>
</dbReference>
<dbReference type="EMBL" id="JAAXLS010000057">
    <property type="protein sequence ID" value="NKQ58479.1"/>
    <property type="molecule type" value="Genomic_DNA"/>
</dbReference>
<protein>
    <submittedName>
        <fullName evidence="2">Alpha/beta hydrolase</fullName>
    </submittedName>
</protein>
<accession>A0ABX1JI18</accession>
<evidence type="ECO:0000313" key="2">
    <source>
        <dbReference type="EMBL" id="NKQ58479.1"/>
    </source>
</evidence>
<evidence type="ECO:0000256" key="1">
    <source>
        <dbReference type="SAM" id="MobiDB-lite"/>
    </source>
</evidence>
<dbReference type="Gene3D" id="3.40.50.1820">
    <property type="entry name" value="alpha/beta hydrolase"/>
    <property type="match status" value="1"/>
</dbReference>
<organism evidence="2 3">
    <name type="scientific">Amycolatopsis acididurans</name>
    <dbReference type="NCBI Taxonomy" id="2724524"/>
    <lineage>
        <taxon>Bacteria</taxon>
        <taxon>Bacillati</taxon>
        <taxon>Actinomycetota</taxon>
        <taxon>Actinomycetes</taxon>
        <taxon>Pseudonocardiales</taxon>
        <taxon>Pseudonocardiaceae</taxon>
        <taxon>Amycolatopsis</taxon>
    </lineage>
</organism>
<reference evidence="2 3" key="1">
    <citation type="submission" date="2020-04" db="EMBL/GenBank/DDBJ databases">
        <title>Novel species.</title>
        <authorList>
            <person name="Teo W.F.A."/>
            <person name="Lipun K."/>
            <person name="Srisuk N."/>
            <person name="Duangmal K."/>
        </authorList>
    </citation>
    <scope>NUCLEOTIDE SEQUENCE [LARGE SCALE GENOMIC DNA]</scope>
    <source>
        <strain evidence="2 3">K13G38</strain>
    </source>
</reference>
<keyword evidence="2" id="KW-0378">Hydrolase</keyword>
<name>A0ABX1JI18_9PSEU</name>
<feature type="region of interest" description="Disordered" evidence="1">
    <location>
        <begin position="1"/>
        <end position="24"/>
    </location>
</feature>
<evidence type="ECO:0000313" key="3">
    <source>
        <dbReference type="Proteomes" id="UP000715441"/>
    </source>
</evidence>
<sequence length="417" mass="44514">MTSTGRLGAGRYLAADSRPDNSTTTVHELTTVDGATVRGVLTTVPGATTVVCLMHPRQDVTHHPLVPLLLRSGAAVWTQHTRSVNNDLTLVHEQALLDVAAGLVFLREQGFASIVTLGHSGGGALYAFYLEQAGRPAGERITTTPGGRPVPLADAEMPLADGAVFLAPHPGQGKLLLGCIDPSVADEHDPLSVVPELDPFNPANGFAEPPESSSYTAEFLARYRAAQHDRVARIDAVAREHLARAAEARAAFKNSGEAAHRRRSLAPRIIAVYRTDADPRTVDLSLDPSERPYGSLFGSRPDLIDYGQVGFGRLTTPEAWLSTWSGLSSNADFVRCAPRVTAPTLFVELTGDQAAFPADSRRMIGALGADDRTTATVRGLHFGGPIAKGEPTGNELAATEIVRWLEKRFELADSPGR</sequence>
<proteinExistence type="predicted"/>
<dbReference type="RefSeq" id="WP_168522342.1">
    <property type="nucleotide sequence ID" value="NZ_JAAXLS010000057.1"/>
</dbReference>
<dbReference type="SUPFAM" id="SSF53474">
    <property type="entry name" value="alpha/beta-Hydrolases"/>
    <property type="match status" value="1"/>
</dbReference>
<dbReference type="GO" id="GO:0016787">
    <property type="term" value="F:hydrolase activity"/>
    <property type="evidence" value="ECO:0007669"/>
    <property type="project" value="UniProtKB-KW"/>
</dbReference>
<dbReference type="Proteomes" id="UP000715441">
    <property type="component" value="Unassembled WGS sequence"/>
</dbReference>
<gene>
    <name evidence="2" type="ORF">HFP15_37085</name>
</gene>